<evidence type="ECO:0000256" key="1">
    <source>
        <dbReference type="SAM" id="MobiDB-lite"/>
    </source>
</evidence>
<sequence length="251" mass="27326">MQNEGSNKTSTRASYSSSTLPEPEPEPDLEKQGNNLVLPQEERLPSSVKDSASGASPTLLTIGVIKGESHVTQQPVAQLSKDVDCIMEELPRVPPQKGYFSRNTSSDMECRVCQQEKEEGLIDLGCQCKGGIAKAHRAIAENVSTPESYPSTSYRVWRVDPSFTPHERQRGCFSPLWVAFSILIGGLMLDVLISVTLGVSALPVNIIIGVIVVLGLGTALRLALEFCHEWSIRRAVQRVEANASLGYHPAL</sequence>
<reference evidence="3 4" key="1">
    <citation type="journal article" date="2024" name="G3 (Bethesda)">
        <title>Genome assembly of Hibiscus sabdariffa L. provides insights into metabolisms of medicinal natural products.</title>
        <authorList>
            <person name="Kim T."/>
        </authorList>
    </citation>
    <scope>NUCLEOTIDE SEQUENCE [LARGE SCALE GENOMIC DNA]</scope>
    <source>
        <strain evidence="3">TK-2024</strain>
        <tissue evidence="3">Old leaves</tissue>
    </source>
</reference>
<feature type="transmembrane region" description="Helical" evidence="2">
    <location>
        <begin position="204"/>
        <end position="224"/>
    </location>
</feature>
<proteinExistence type="predicted"/>
<evidence type="ECO:0008006" key="5">
    <source>
        <dbReference type="Google" id="ProtNLM"/>
    </source>
</evidence>
<organism evidence="3 4">
    <name type="scientific">Hibiscus sabdariffa</name>
    <name type="common">roselle</name>
    <dbReference type="NCBI Taxonomy" id="183260"/>
    <lineage>
        <taxon>Eukaryota</taxon>
        <taxon>Viridiplantae</taxon>
        <taxon>Streptophyta</taxon>
        <taxon>Embryophyta</taxon>
        <taxon>Tracheophyta</taxon>
        <taxon>Spermatophyta</taxon>
        <taxon>Magnoliopsida</taxon>
        <taxon>eudicotyledons</taxon>
        <taxon>Gunneridae</taxon>
        <taxon>Pentapetalae</taxon>
        <taxon>rosids</taxon>
        <taxon>malvids</taxon>
        <taxon>Malvales</taxon>
        <taxon>Malvaceae</taxon>
        <taxon>Malvoideae</taxon>
        <taxon>Hibiscus</taxon>
    </lineage>
</organism>
<evidence type="ECO:0000256" key="2">
    <source>
        <dbReference type="SAM" id="Phobius"/>
    </source>
</evidence>
<feature type="transmembrane region" description="Helical" evidence="2">
    <location>
        <begin position="176"/>
        <end position="198"/>
    </location>
</feature>
<feature type="compositionally biased region" description="Polar residues" evidence="1">
    <location>
        <begin position="1"/>
        <end position="19"/>
    </location>
</feature>
<dbReference type="EMBL" id="JBBPBM010000169">
    <property type="protein sequence ID" value="KAK8502424.1"/>
    <property type="molecule type" value="Genomic_DNA"/>
</dbReference>
<keyword evidence="2" id="KW-0812">Transmembrane</keyword>
<dbReference type="PANTHER" id="PTHR46214">
    <property type="entry name" value="ZINC FINGER, RING-CH-TYPE"/>
    <property type="match status" value="1"/>
</dbReference>
<protein>
    <recommendedName>
        <fullName evidence="5">RING-CH-type domain-containing protein</fullName>
    </recommendedName>
</protein>
<evidence type="ECO:0000313" key="3">
    <source>
        <dbReference type="EMBL" id="KAK8502424.1"/>
    </source>
</evidence>
<keyword evidence="4" id="KW-1185">Reference proteome</keyword>
<feature type="region of interest" description="Disordered" evidence="1">
    <location>
        <begin position="1"/>
        <end position="55"/>
    </location>
</feature>
<dbReference type="Proteomes" id="UP001472677">
    <property type="component" value="Unassembled WGS sequence"/>
</dbReference>
<name>A0ABR2B6B4_9ROSI</name>
<accession>A0ABR2B6B4</accession>
<dbReference type="PANTHER" id="PTHR46214:SF16">
    <property type="entry name" value="OS10G0481450 PROTEIN"/>
    <property type="match status" value="1"/>
</dbReference>
<keyword evidence="2" id="KW-0472">Membrane</keyword>
<dbReference type="InterPro" id="IPR013083">
    <property type="entry name" value="Znf_RING/FYVE/PHD"/>
</dbReference>
<dbReference type="Gene3D" id="3.30.40.10">
    <property type="entry name" value="Zinc/RING finger domain, C3HC4 (zinc finger)"/>
    <property type="match status" value="1"/>
</dbReference>
<evidence type="ECO:0000313" key="4">
    <source>
        <dbReference type="Proteomes" id="UP001472677"/>
    </source>
</evidence>
<comment type="caution">
    <text evidence="3">The sequence shown here is derived from an EMBL/GenBank/DDBJ whole genome shotgun (WGS) entry which is preliminary data.</text>
</comment>
<gene>
    <name evidence="3" type="ORF">V6N12_020017</name>
</gene>
<keyword evidence="2" id="KW-1133">Transmembrane helix</keyword>